<organism evidence="1 2">
    <name type="scientific">Collybiopsis luxurians FD-317 M1</name>
    <dbReference type="NCBI Taxonomy" id="944289"/>
    <lineage>
        <taxon>Eukaryota</taxon>
        <taxon>Fungi</taxon>
        <taxon>Dikarya</taxon>
        <taxon>Basidiomycota</taxon>
        <taxon>Agaricomycotina</taxon>
        <taxon>Agaricomycetes</taxon>
        <taxon>Agaricomycetidae</taxon>
        <taxon>Agaricales</taxon>
        <taxon>Marasmiineae</taxon>
        <taxon>Omphalotaceae</taxon>
        <taxon>Collybiopsis</taxon>
        <taxon>Collybiopsis luxurians</taxon>
    </lineage>
</organism>
<dbReference type="Proteomes" id="UP000053593">
    <property type="component" value="Unassembled WGS sequence"/>
</dbReference>
<name>A0A0D0C8T1_9AGAR</name>
<protein>
    <submittedName>
        <fullName evidence="1">Uncharacterized protein</fullName>
    </submittedName>
</protein>
<gene>
    <name evidence="1" type="ORF">GYMLUDRAFT_170312</name>
</gene>
<accession>A0A0D0C8T1</accession>
<dbReference type="OrthoDB" id="2874374at2759"/>
<feature type="non-terminal residue" evidence="1">
    <location>
        <position position="1"/>
    </location>
</feature>
<proteinExistence type="predicted"/>
<reference evidence="1 2" key="1">
    <citation type="submission" date="2014-04" db="EMBL/GenBank/DDBJ databases">
        <title>Evolutionary Origins and Diversification of the Mycorrhizal Mutualists.</title>
        <authorList>
            <consortium name="DOE Joint Genome Institute"/>
            <consortium name="Mycorrhizal Genomics Consortium"/>
            <person name="Kohler A."/>
            <person name="Kuo A."/>
            <person name="Nagy L.G."/>
            <person name="Floudas D."/>
            <person name="Copeland A."/>
            <person name="Barry K.W."/>
            <person name="Cichocki N."/>
            <person name="Veneault-Fourrey C."/>
            <person name="LaButti K."/>
            <person name="Lindquist E.A."/>
            <person name="Lipzen A."/>
            <person name="Lundell T."/>
            <person name="Morin E."/>
            <person name="Murat C."/>
            <person name="Riley R."/>
            <person name="Ohm R."/>
            <person name="Sun H."/>
            <person name="Tunlid A."/>
            <person name="Henrissat B."/>
            <person name="Grigoriev I.V."/>
            <person name="Hibbett D.S."/>
            <person name="Martin F."/>
        </authorList>
    </citation>
    <scope>NUCLEOTIDE SEQUENCE [LARGE SCALE GENOMIC DNA]</scope>
    <source>
        <strain evidence="1 2">FD-317 M1</strain>
    </source>
</reference>
<dbReference type="HOGENOM" id="CLU_2782774_0_0_1"/>
<dbReference type="EMBL" id="KN834782">
    <property type="protein sequence ID" value="KIK58889.1"/>
    <property type="molecule type" value="Genomic_DNA"/>
</dbReference>
<keyword evidence="2" id="KW-1185">Reference proteome</keyword>
<evidence type="ECO:0000313" key="1">
    <source>
        <dbReference type="EMBL" id="KIK58889.1"/>
    </source>
</evidence>
<dbReference type="AlphaFoldDB" id="A0A0D0C8T1"/>
<evidence type="ECO:0000313" key="2">
    <source>
        <dbReference type="Proteomes" id="UP000053593"/>
    </source>
</evidence>
<sequence>RLAIALLKQQACQGKKDSKGFNNWGFILYTVTALQIDGMSDEEDGKEDGQPIRLVLDVNFRCQEFQSLF</sequence>